<reference evidence="1 2" key="1">
    <citation type="submission" date="2016-10" db="EMBL/GenBank/DDBJ databases">
        <authorList>
            <person name="de Groot N.N."/>
        </authorList>
    </citation>
    <scope>NUCLEOTIDE SEQUENCE [LARGE SCALE GENOMIC DNA]</scope>
    <source>
        <strain evidence="1 2">DSM 43941</strain>
    </source>
</reference>
<name>A0A1H2CCN1_9ACTN</name>
<proteinExistence type="predicted"/>
<sequence length="52" mass="5407">MVFLAIALVGPTGLAVGLRMADGASYLVTAEGDDCVNEWNSTTSSYLPCDNP</sequence>
<evidence type="ECO:0000313" key="1">
    <source>
        <dbReference type="EMBL" id="SDT68084.1"/>
    </source>
</evidence>
<dbReference type="EMBL" id="LT629758">
    <property type="protein sequence ID" value="SDT68084.1"/>
    <property type="molecule type" value="Genomic_DNA"/>
</dbReference>
<dbReference type="Proteomes" id="UP000198688">
    <property type="component" value="Chromosome I"/>
</dbReference>
<accession>A0A1H2CCN1</accession>
<evidence type="ECO:0000313" key="2">
    <source>
        <dbReference type="Proteomes" id="UP000198688"/>
    </source>
</evidence>
<protein>
    <submittedName>
        <fullName evidence="1">Uncharacterized protein</fullName>
    </submittedName>
</protein>
<dbReference type="AlphaFoldDB" id="A0A1H2CCN1"/>
<gene>
    <name evidence="1" type="ORF">SAMN04489716_5570</name>
</gene>
<keyword evidence="2" id="KW-1185">Reference proteome</keyword>
<organism evidence="1 2">
    <name type="scientific">Actinoplanes derwentensis</name>
    <dbReference type="NCBI Taxonomy" id="113562"/>
    <lineage>
        <taxon>Bacteria</taxon>
        <taxon>Bacillati</taxon>
        <taxon>Actinomycetota</taxon>
        <taxon>Actinomycetes</taxon>
        <taxon>Micromonosporales</taxon>
        <taxon>Micromonosporaceae</taxon>
        <taxon>Actinoplanes</taxon>
    </lineage>
</organism>